<evidence type="ECO:0000256" key="1">
    <source>
        <dbReference type="ARBA" id="ARBA00004273"/>
    </source>
</evidence>
<gene>
    <name evidence="10" type="primary">LOC116947293</name>
</gene>
<dbReference type="Pfam" id="PF02238">
    <property type="entry name" value="COX7a"/>
    <property type="match status" value="1"/>
</dbReference>
<feature type="compositionally biased region" description="Polar residues" evidence="7">
    <location>
        <begin position="1"/>
        <end position="14"/>
    </location>
</feature>
<dbReference type="InterPro" id="IPR003177">
    <property type="entry name" value="Cytc_oxidase_su7a_met"/>
</dbReference>
<evidence type="ECO:0000313" key="9">
    <source>
        <dbReference type="Proteomes" id="UP001318040"/>
    </source>
</evidence>
<dbReference type="CTD" id="9167"/>
<evidence type="ECO:0000256" key="2">
    <source>
        <dbReference type="ARBA" id="ARBA00009331"/>
    </source>
</evidence>
<dbReference type="GO" id="GO:0097250">
    <property type="term" value="P:mitochondrial respirasome assembly"/>
    <property type="evidence" value="ECO:0007669"/>
    <property type="project" value="TreeGrafter"/>
</dbReference>
<keyword evidence="6 8" id="KW-0472">Membrane</keyword>
<dbReference type="GO" id="GO:0006123">
    <property type="term" value="P:mitochondrial electron transport, cytochrome c to oxygen"/>
    <property type="evidence" value="ECO:0007669"/>
    <property type="project" value="InterPro"/>
</dbReference>
<keyword evidence="9" id="KW-1185">Reference proteome</keyword>
<feature type="transmembrane region" description="Helical" evidence="8">
    <location>
        <begin position="131"/>
        <end position="155"/>
    </location>
</feature>
<accession>A0AAJ7TIR0</accession>
<keyword evidence="8" id="KW-1133">Transmembrane helix</keyword>
<evidence type="ECO:0000256" key="3">
    <source>
        <dbReference type="ARBA" id="ARBA00022792"/>
    </source>
</evidence>
<dbReference type="InterPro" id="IPR039297">
    <property type="entry name" value="COX7a"/>
</dbReference>
<keyword evidence="5" id="KW-0496">Mitochondrion</keyword>
<dbReference type="CDD" id="cd00928">
    <property type="entry name" value="Cyt_c_Oxidase_VIIa"/>
    <property type="match status" value="1"/>
</dbReference>
<evidence type="ECO:0000256" key="4">
    <source>
        <dbReference type="ARBA" id="ARBA00022946"/>
    </source>
</evidence>
<reference evidence="10" key="1">
    <citation type="submission" date="2025-08" db="UniProtKB">
        <authorList>
            <consortium name="RefSeq"/>
        </authorList>
    </citation>
    <scope>IDENTIFICATION</scope>
    <source>
        <tissue evidence="10">Sperm</tissue>
    </source>
</reference>
<keyword evidence="8" id="KW-0812">Transmembrane</keyword>
<keyword evidence="3" id="KW-0999">Mitochondrion inner membrane</keyword>
<dbReference type="GO" id="GO:0045277">
    <property type="term" value="C:respiratory chain complex IV"/>
    <property type="evidence" value="ECO:0007669"/>
    <property type="project" value="InterPro"/>
</dbReference>
<dbReference type="GO" id="GO:0005743">
    <property type="term" value="C:mitochondrial inner membrane"/>
    <property type="evidence" value="ECO:0007669"/>
    <property type="project" value="UniProtKB-SubCell"/>
</dbReference>
<dbReference type="PANTHER" id="PTHR10510">
    <property type="entry name" value="CYTOCHROME C OXIDASE POLYPEPTIDE 7A"/>
    <property type="match status" value="1"/>
</dbReference>
<dbReference type="GO" id="GO:0002082">
    <property type="term" value="P:regulation of oxidative phosphorylation"/>
    <property type="evidence" value="ECO:0007669"/>
    <property type="project" value="TreeGrafter"/>
</dbReference>
<proteinExistence type="inferred from homology"/>
<dbReference type="FunFam" id="4.10.91.10:FF:000001">
    <property type="entry name" value="Cytochrome c oxidase subunit 7A1, mitochondrial"/>
    <property type="match status" value="1"/>
</dbReference>
<dbReference type="PANTHER" id="PTHR10510:SF2">
    <property type="entry name" value="CYTOCHROME C OXIDASE SUBUNIT 7A-RELATED PROTEIN, MITOCHONDRIAL"/>
    <property type="match status" value="1"/>
</dbReference>
<evidence type="ECO:0000256" key="7">
    <source>
        <dbReference type="SAM" id="MobiDB-lite"/>
    </source>
</evidence>
<name>A0AAJ7TIR0_PETMA</name>
<evidence type="ECO:0000256" key="6">
    <source>
        <dbReference type="ARBA" id="ARBA00023136"/>
    </source>
</evidence>
<dbReference type="KEGG" id="pmrn:116947293"/>
<evidence type="ECO:0000256" key="5">
    <source>
        <dbReference type="ARBA" id="ARBA00023128"/>
    </source>
</evidence>
<organism evidence="9 10">
    <name type="scientific">Petromyzon marinus</name>
    <name type="common">Sea lamprey</name>
    <dbReference type="NCBI Taxonomy" id="7757"/>
    <lineage>
        <taxon>Eukaryota</taxon>
        <taxon>Metazoa</taxon>
        <taxon>Chordata</taxon>
        <taxon>Craniata</taxon>
        <taxon>Vertebrata</taxon>
        <taxon>Cyclostomata</taxon>
        <taxon>Hyperoartia</taxon>
        <taxon>Petromyzontiformes</taxon>
        <taxon>Petromyzontidae</taxon>
        <taxon>Petromyzon</taxon>
    </lineage>
</organism>
<dbReference type="SUPFAM" id="SSF81419">
    <property type="entry name" value="Mitochondrial cytochrome c oxidase subunit VIIa"/>
    <property type="match status" value="1"/>
</dbReference>
<comment type="similarity">
    <text evidence="2">Belongs to the cytochrome c oxidase VIIa family.</text>
</comment>
<protein>
    <submittedName>
        <fullName evidence="10">Cytochrome c oxidase subunit 7A-related protein, mitochondrial</fullName>
    </submittedName>
</protein>
<keyword evidence="4" id="KW-0809">Transit peptide</keyword>
<dbReference type="Proteomes" id="UP001318040">
    <property type="component" value="Chromosome 29"/>
</dbReference>
<dbReference type="RefSeq" id="XP_032818741.1">
    <property type="nucleotide sequence ID" value="XM_032962850.1"/>
</dbReference>
<dbReference type="Gene3D" id="4.10.91.10">
    <property type="entry name" value="Cytochrome c oxidase, subunit VIIa"/>
    <property type="match status" value="1"/>
</dbReference>
<evidence type="ECO:0000313" key="10">
    <source>
        <dbReference type="RefSeq" id="XP_032818741.1"/>
    </source>
</evidence>
<comment type="subcellular location">
    <subcellularLocation>
        <location evidence="1">Mitochondrion inner membrane</location>
    </subcellularLocation>
</comment>
<dbReference type="AlphaFoldDB" id="A0AAJ7TIR0"/>
<sequence length="160" mass="17289">MATVRGVSSSSSRLIMTDDDEIPGSISGIESTRESFQRESISHVPIMAYRFNGVTQRLAGASPQAAYCPQGLRGAVPAESPPMVFSGSVKAVSEASQPELFGKNRVPELQKFFQRADGLPVHLKRGMADRLLYRTTMGLTVGGTIYCLIALLMAARPQKN</sequence>
<dbReference type="InterPro" id="IPR036539">
    <property type="entry name" value="Cyt_c_oxidase_su7a_sf"/>
</dbReference>
<evidence type="ECO:0000256" key="8">
    <source>
        <dbReference type="SAM" id="Phobius"/>
    </source>
</evidence>
<feature type="region of interest" description="Disordered" evidence="7">
    <location>
        <begin position="1"/>
        <end position="26"/>
    </location>
</feature>